<evidence type="ECO:0000259" key="3">
    <source>
        <dbReference type="Pfam" id="PF17102"/>
    </source>
</evidence>
<dbReference type="PANTHER" id="PTHR24045">
    <property type="match status" value="1"/>
</dbReference>
<feature type="transmembrane region" description="Helical" evidence="2">
    <location>
        <begin position="1050"/>
        <end position="1078"/>
    </location>
</feature>
<evidence type="ECO:0000313" key="5">
    <source>
        <dbReference type="Proteomes" id="UP000318447"/>
    </source>
</evidence>
<reference evidence="5" key="1">
    <citation type="submission" date="2019-02" db="EMBL/GenBank/DDBJ databases">
        <title>FDA dAtabase for Regulatory Grade micrObial Sequences (FDA-ARGOS): Supporting development and validation of Infectious Disease Dx tests.</title>
        <authorList>
            <person name="Duncan R."/>
            <person name="Fisher C."/>
            <person name="Tallon L."/>
            <person name="Sadzewicz L."/>
            <person name="Sengamalay N."/>
            <person name="Ott S."/>
            <person name="Godinez A."/>
            <person name="Nagaraj S."/>
            <person name="Vavikolanu K."/>
            <person name="Nadendla S."/>
            <person name="Aluvathingal J."/>
            <person name="Sichtig H."/>
        </authorList>
    </citation>
    <scope>NUCLEOTIDE SEQUENCE [LARGE SCALE GENOMIC DNA]</scope>
    <source>
        <strain evidence="5">FDAARGOS_361</strain>
    </source>
</reference>
<keyword evidence="2" id="KW-1133">Transmembrane helix</keyword>
<dbReference type="VEuPathDB" id="TriTrypDB:LdBPK_161090.1"/>
<dbReference type="PANTHER" id="PTHR24045:SF0">
    <property type="entry name" value="N-ACETYLGLUCOSAMINE-1-PHOSPHOTRANSFERASE SUBUNITS ALPHA_BETA"/>
    <property type="match status" value="1"/>
</dbReference>
<dbReference type="VEuPathDB" id="TriTrypDB:LdCL_160015800"/>
<feature type="domain" description="Stealth protein CR3 conserved region 3" evidence="3">
    <location>
        <begin position="1500"/>
        <end position="1549"/>
    </location>
</feature>
<sequence length="1947" mass="214481">MFCLKKDVKRSSCRAYVSLYVRFVVQMGRRLGAVCGSEKAGVGCAILAAICLVGLGLLFLAELAQMTTVALAALLSLSASSPPRGRRGSDTSAAVDFSVRSFAFRDMSEADRQRERELHVRLIEERLLEEKRRPRIDATHVIKGETDPNAFRLTGAAGDAAVRPVDAVVDGYSLVRQPGTAPLPRMHTMWRIHSPAELYERYDALDVIYSFVNGSEANHEYRKQLRSSCGPQILALEKQYFLSGHTSTASPSTPEARPRGVQPLLAQLASQCPLYHSLLRKRNGELMKLFGGSANTVRVDERDRETDELRHSLRSVEQHVRWHRGRVVMVSPGHHPTWVDGAKNFLAGMCGGARVQALRSSGTHLRVTTVHQDAVMPYGMRLTVDSHVIEQHLWRVRNMTPVHVYMNDDYFVNRDVAITDLFNEYGGTIVRTEGPSVAEGRRGDVSASWVEGVANTELFNIYHLEHLHEDFLPRPLLDSWRRLLKRSGHETQSASNGLMSFLKWKLSEMLAPARRRGVGTTDGGADDAAARAEFEQEARYILGFSDLLSAANTSSYWEAALSNPTTPTSLPSGRHRGVQKHYYATHAPFVYCTNMFRHWSVRFRDEFADLQLHHRERRARDLFVPFLYNAFIMARPWQASPKFLPYLLELKEAMEAAAADAKAMLAHLRQTETVSLMDALREEFQKHLAKYVPMVSIFLDNDDGCAPATLYRNPAAEVMYMRATNNIEENKRAMDDVARQDPLYFNINAGFSSAEAADQLRRFLHGKFPTPVYLEGLVDGAGELVGGRTRAAGAAAAAEEEALSRLFGDLMALPVVGVVSYEEGVCPLVRSLALAFAGHHRGGVRVSVEQHGGAALREARAALGHRVVSAMPAPACAYKEQVSVDPAARGESVAEIARRAMGEMRGGVELPSTCGAGGAGLRVRGFVVDARTRGAPVRSAAALRDALAVPAQTLSLEDFRAVAVGPSEGDVVLVVSREDAEAKAVHWVNGASESDLLVTYPLPVEAYEDMGAEVRWSSHVVLPLARRKIPKALSSRPLARSCRWLKRRRLLWCAVAALLLLLLITLTLAVVLLIALTWNYPWTQSHVEGWLRDLTVSRFSAVVPGNVHPREPERLWGLTVRSPEALSTEPVANNGRGGRTSETDAAARQEQLAARLLDLHGAMLLLYTFVNGSEANHVYRRLALMACGDYIRNVEFQLALNGVVTDGKGTTEFCTTSIHRAKTNAEVRKMVARRASTTVTSRDRESDELRHSLRSVEQHVRWHRGRVVMVSPGHHPTWVDGAKNFLAGMCGGARVQALRSSGTHLRVTTVHQDAVMPTHARLTVNTNAIEQQLWRVRNMTPVHVYMNDDYFVNRDVAITDLFNEYGGTIVRTESAAIAGAKTGNSGLMTWADGVLGTNFFVTDELDLRHEDEVPAAVVRLWQQQDDALTLWDVEAVKEGKTPLPAVKAPNLRNAIFIMLDYAETSPPRSIAVPRVDTVDGVVAAYSSRTFGTLRPRFYATHAPFVYCTNMLRYFALRYQREFAQSMFLSRARSASDLSVPFLYNAFIMARPWQASPRFPAYITLRQQLKERQLRTASLSPSLMPAEPKAADAAGVGERQPHMEWPSQPPPKQVPGVSVEEKINVAPIELNNCDGCAPATMLVGPEKSECLFGKFSDDLRANDGFMRQVSQAQPLFFNVNAGLTKPEAADQLRAFLQELFPKPIFLENNAGGDAALSRLFGDLMALPVVGVVSYEEGVCPLVRSLALAFAGHHRGGVRVSVQRYGFGEVDATMAEVRQDLRYAQQSAMPAVACTYAAHVTVKKSRRGESLAALARRVLDAADKTGSSGVELPSTCGLGSAGLRVRGFVVDARTPGAPLRDMRAVATALAVPAQTLSLEDFRAVAVGPSEGDVVLVVSREDAEAKAVHWVNGASESDLLVTYPLPVEAYEDMGAEVRWVEWRPRAKATV</sequence>
<dbReference type="GO" id="GO:0016740">
    <property type="term" value="F:transferase activity"/>
    <property type="evidence" value="ECO:0007669"/>
    <property type="project" value="UniProtKB-KW"/>
</dbReference>
<dbReference type="InterPro" id="IPR031357">
    <property type="entry name" value="Stealth_CR3"/>
</dbReference>
<dbReference type="EMBL" id="RHLC01000028">
    <property type="protein sequence ID" value="TPP51137.1"/>
    <property type="molecule type" value="Genomic_DNA"/>
</dbReference>
<accession>A0A504Y151</accession>
<gene>
    <name evidence="4" type="ORF">CGC21_24845</name>
</gene>
<feature type="transmembrane region" description="Helical" evidence="2">
    <location>
        <begin position="46"/>
        <end position="77"/>
    </location>
</feature>
<feature type="domain" description="Stealth protein CR3 conserved region 3" evidence="3">
    <location>
        <begin position="585"/>
        <end position="634"/>
    </location>
</feature>
<dbReference type="Pfam" id="PF17102">
    <property type="entry name" value="Stealth_CR3"/>
    <property type="match status" value="2"/>
</dbReference>
<dbReference type="Proteomes" id="UP000318447">
    <property type="component" value="Unassembled WGS sequence"/>
</dbReference>
<evidence type="ECO:0000313" key="4">
    <source>
        <dbReference type="EMBL" id="TPP51137.1"/>
    </source>
</evidence>
<name>A0A504Y151_LEIDO</name>
<keyword evidence="2" id="KW-0472">Membrane</keyword>
<dbReference type="VEuPathDB" id="TriTrypDB:LdCL_160015900"/>
<keyword evidence="2" id="KW-0812">Transmembrane</keyword>
<evidence type="ECO:0000256" key="1">
    <source>
        <dbReference type="ARBA" id="ARBA00022679"/>
    </source>
</evidence>
<protein>
    <recommendedName>
        <fullName evidence="3">Stealth protein CR3 conserved region 3 domain-containing protein</fullName>
    </recommendedName>
</protein>
<keyword evidence="1" id="KW-0808">Transferase</keyword>
<dbReference type="InterPro" id="IPR047141">
    <property type="entry name" value="Stealth"/>
</dbReference>
<organism evidence="4 5">
    <name type="scientific">Leishmania donovani</name>
    <dbReference type="NCBI Taxonomy" id="5661"/>
    <lineage>
        <taxon>Eukaryota</taxon>
        <taxon>Discoba</taxon>
        <taxon>Euglenozoa</taxon>
        <taxon>Kinetoplastea</taxon>
        <taxon>Metakinetoplastina</taxon>
        <taxon>Trypanosomatida</taxon>
        <taxon>Trypanosomatidae</taxon>
        <taxon>Leishmaniinae</taxon>
        <taxon>Leishmania</taxon>
    </lineage>
</organism>
<evidence type="ECO:0000256" key="2">
    <source>
        <dbReference type="SAM" id="Phobius"/>
    </source>
</evidence>
<dbReference type="GO" id="GO:0005794">
    <property type="term" value="C:Golgi apparatus"/>
    <property type="evidence" value="ECO:0007669"/>
    <property type="project" value="TreeGrafter"/>
</dbReference>
<dbReference type="VEuPathDB" id="TriTrypDB:LDHU3_16.1310"/>
<dbReference type="VEuPathDB" id="TriTrypDB:LDHU3_16.1320"/>
<proteinExistence type="predicted"/>
<comment type="caution">
    <text evidence="4">The sequence shown here is derived from an EMBL/GenBank/DDBJ whole genome shotgun (WGS) entry which is preliminary data.</text>
</comment>